<dbReference type="InterPro" id="IPR000504">
    <property type="entry name" value="RRM_dom"/>
</dbReference>
<evidence type="ECO:0000313" key="4">
    <source>
        <dbReference type="EMBL" id="KAJ4462151.1"/>
    </source>
</evidence>
<dbReference type="SMART" id="SM00360">
    <property type="entry name" value="RRM"/>
    <property type="match status" value="2"/>
</dbReference>
<comment type="caution">
    <text evidence="4">The sequence shown here is derived from an EMBL/GenBank/DDBJ whole genome shotgun (WGS) entry which is preliminary data.</text>
</comment>
<dbReference type="InterPro" id="IPR035979">
    <property type="entry name" value="RBD_domain_sf"/>
</dbReference>
<sequence length="260" mass="28564">MRKLFVSAFTPERAQELRGVLSTFGELSSYTVFTPIGARPYAHCEFRKLPDAILCKNTLHGRLFHEMPLVVQWLLTQSTISVQNLGPFVTSNLLQDAFSVFGPVEYAVVVCDPLTRKTRGKGFITFSTKEVAQLAAEKSRSGLFLFTGTPRPVLVEYVGDMPCLDGDVLVTDEGAQCETPAPHFAKQGTLEHDFAVQWQQLGQVHAAELQALADAQHAQLEGLYKDQVRQHEAALQVVRALEARCCQPPAAAQAAQPAGR</sequence>
<dbReference type="InterPro" id="IPR012677">
    <property type="entry name" value="Nucleotide-bd_a/b_plait_sf"/>
</dbReference>
<proteinExistence type="predicted"/>
<evidence type="ECO:0000259" key="3">
    <source>
        <dbReference type="PROSITE" id="PS50102"/>
    </source>
</evidence>
<dbReference type="SUPFAM" id="SSF54928">
    <property type="entry name" value="RNA-binding domain, RBD"/>
    <property type="match status" value="1"/>
</dbReference>
<accession>A0ABQ8UVK5</accession>
<dbReference type="InterPro" id="IPR050886">
    <property type="entry name" value="RNA-binding_reg"/>
</dbReference>
<evidence type="ECO:0000256" key="1">
    <source>
        <dbReference type="ARBA" id="ARBA00022884"/>
    </source>
</evidence>
<dbReference type="Proteomes" id="UP001141327">
    <property type="component" value="Unassembled WGS sequence"/>
</dbReference>
<name>A0ABQ8UVK5_9EUKA</name>
<keyword evidence="1 2" id="KW-0694">RNA-binding</keyword>
<dbReference type="EMBL" id="JAPMOS010000004">
    <property type="protein sequence ID" value="KAJ4462151.1"/>
    <property type="molecule type" value="Genomic_DNA"/>
</dbReference>
<keyword evidence="5" id="KW-1185">Reference proteome</keyword>
<gene>
    <name evidence="4" type="ORF">PAPYR_1331</name>
</gene>
<dbReference type="Gene3D" id="3.30.70.330">
    <property type="match status" value="2"/>
</dbReference>
<reference evidence="4" key="1">
    <citation type="journal article" date="2022" name="bioRxiv">
        <title>Genomics of Preaxostyla Flagellates Illuminates Evolutionary Transitions and the Path Towards Mitochondrial Loss.</title>
        <authorList>
            <person name="Novak L.V.F."/>
            <person name="Treitli S.C."/>
            <person name="Pyrih J."/>
            <person name="Halakuc P."/>
            <person name="Pipaliya S.V."/>
            <person name="Vacek V."/>
            <person name="Brzon O."/>
            <person name="Soukal P."/>
            <person name="Eme L."/>
            <person name="Dacks J.B."/>
            <person name="Karnkowska A."/>
            <person name="Elias M."/>
            <person name="Hampl V."/>
        </authorList>
    </citation>
    <scope>NUCLEOTIDE SEQUENCE</scope>
    <source>
        <strain evidence="4">RCP-MX</strain>
    </source>
</reference>
<evidence type="ECO:0000313" key="5">
    <source>
        <dbReference type="Proteomes" id="UP001141327"/>
    </source>
</evidence>
<dbReference type="PANTHER" id="PTHR48024:SF56">
    <property type="entry name" value="HETEROGENEOUS NUCLEAR RIBONUCLEOPROTEIN A0"/>
    <property type="match status" value="1"/>
</dbReference>
<dbReference type="PROSITE" id="PS50102">
    <property type="entry name" value="RRM"/>
    <property type="match status" value="1"/>
</dbReference>
<feature type="domain" description="RRM" evidence="3">
    <location>
        <begin position="78"/>
        <end position="160"/>
    </location>
</feature>
<organism evidence="4 5">
    <name type="scientific">Paratrimastix pyriformis</name>
    <dbReference type="NCBI Taxonomy" id="342808"/>
    <lineage>
        <taxon>Eukaryota</taxon>
        <taxon>Metamonada</taxon>
        <taxon>Preaxostyla</taxon>
        <taxon>Paratrimastigidae</taxon>
        <taxon>Paratrimastix</taxon>
    </lineage>
</organism>
<dbReference type="Pfam" id="PF00076">
    <property type="entry name" value="RRM_1"/>
    <property type="match status" value="1"/>
</dbReference>
<evidence type="ECO:0000256" key="2">
    <source>
        <dbReference type="PROSITE-ProRule" id="PRU00176"/>
    </source>
</evidence>
<dbReference type="Gene3D" id="6.10.250.1170">
    <property type="match status" value="1"/>
</dbReference>
<dbReference type="PANTHER" id="PTHR48024">
    <property type="entry name" value="GEO13361P1-RELATED"/>
    <property type="match status" value="1"/>
</dbReference>
<protein>
    <submittedName>
        <fullName evidence="4">Splicing factor</fullName>
    </submittedName>
</protein>